<evidence type="ECO:0000256" key="1">
    <source>
        <dbReference type="SAM" id="SignalP"/>
    </source>
</evidence>
<feature type="chain" id="PRO_5017383599" evidence="1">
    <location>
        <begin position="20"/>
        <end position="153"/>
    </location>
</feature>
<protein>
    <submittedName>
        <fullName evidence="2">Uncharacterized protein</fullName>
    </submittedName>
</protein>
<organism evidence="2 3">
    <name type="scientific">Trichoderma arundinaceum</name>
    <dbReference type="NCBI Taxonomy" id="490622"/>
    <lineage>
        <taxon>Eukaryota</taxon>
        <taxon>Fungi</taxon>
        <taxon>Dikarya</taxon>
        <taxon>Ascomycota</taxon>
        <taxon>Pezizomycotina</taxon>
        <taxon>Sordariomycetes</taxon>
        <taxon>Hypocreomycetidae</taxon>
        <taxon>Hypocreales</taxon>
        <taxon>Hypocreaceae</taxon>
        <taxon>Trichoderma</taxon>
    </lineage>
</organism>
<evidence type="ECO:0000313" key="2">
    <source>
        <dbReference type="EMBL" id="RFU81016.1"/>
    </source>
</evidence>
<reference evidence="2 3" key="1">
    <citation type="journal article" date="2018" name="PLoS Pathog.">
        <title>Evolution of structural diversity of trichothecenes, a family of toxins produced by plant pathogenic and entomopathogenic fungi.</title>
        <authorList>
            <person name="Proctor R.H."/>
            <person name="McCormick S.P."/>
            <person name="Kim H.S."/>
            <person name="Cardoza R.E."/>
            <person name="Stanley A.M."/>
            <person name="Lindo L."/>
            <person name="Kelly A."/>
            <person name="Brown D.W."/>
            <person name="Lee T."/>
            <person name="Vaughan M.M."/>
            <person name="Alexander N.J."/>
            <person name="Busman M."/>
            <person name="Gutierrez S."/>
        </authorList>
    </citation>
    <scope>NUCLEOTIDE SEQUENCE [LARGE SCALE GENOMIC DNA]</scope>
    <source>
        <strain evidence="2 3">IBT 40837</strain>
    </source>
</reference>
<keyword evidence="1" id="KW-0732">Signal</keyword>
<keyword evidence="3" id="KW-1185">Reference proteome</keyword>
<accession>A0A395NY37</accession>
<dbReference type="OrthoDB" id="3354195at2759"/>
<sequence length="153" mass="15182">MRFGLATVFLATIVGTGLTAPLTAERRSLLGAVGGLLGGVTQGVVVDVIGLETQLTTLLGPIVQQIETALPDGVTLATKLVSLANGIGAKASADLGVNNLVQIVGEAIAMVAQGVDINAVNAYLNAATGGAVTTLEGALGINNIVQVISVVPQ</sequence>
<dbReference type="Proteomes" id="UP000266272">
    <property type="component" value="Unassembled WGS sequence"/>
</dbReference>
<gene>
    <name evidence="2" type="ORF">TARUN_1199</name>
</gene>
<proteinExistence type="predicted"/>
<dbReference type="AlphaFoldDB" id="A0A395NY37"/>
<name>A0A395NY37_TRIAR</name>
<comment type="caution">
    <text evidence="2">The sequence shown here is derived from an EMBL/GenBank/DDBJ whole genome shotgun (WGS) entry which is preliminary data.</text>
</comment>
<evidence type="ECO:0000313" key="3">
    <source>
        <dbReference type="Proteomes" id="UP000266272"/>
    </source>
</evidence>
<feature type="signal peptide" evidence="1">
    <location>
        <begin position="1"/>
        <end position="19"/>
    </location>
</feature>
<dbReference type="EMBL" id="PXOA01000074">
    <property type="protein sequence ID" value="RFU81016.1"/>
    <property type="molecule type" value="Genomic_DNA"/>
</dbReference>